<evidence type="ECO:0000256" key="1">
    <source>
        <dbReference type="ARBA" id="ARBA00004613"/>
    </source>
</evidence>
<name>A0A089VL33_MAGGI</name>
<dbReference type="SUPFAM" id="SSF57501">
    <property type="entry name" value="Cystine-knot cytokines"/>
    <property type="match status" value="1"/>
</dbReference>
<dbReference type="SMR" id="A0A089VL33"/>
<dbReference type="Pfam" id="PF06083">
    <property type="entry name" value="IL17"/>
    <property type="match status" value="1"/>
</dbReference>
<keyword evidence="3" id="KW-0964">Secreted</keyword>
<dbReference type="AlphaFoldDB" id="A0A089VL33"/>
<comment type="subcellular location">
    <subcellularLocation>
        <location evidence="1">Secreted</location>
    </subcellularLocation>
</comment>
<comment type="similarity">
    <text evidence="2">Belongs to the IL-17 family.</text>
</comment>
<organism evidence="6">
    <name type="scientific">Magallana gigas</name>
    <name type="common">Pacific oyster</name>
    <name type="synonym">Crassostrea gigas</name>
    <dbReference type="NCBI Taxonomy" id="29159"/>
    <lineage>
        <taxon>Eukaryota</taxon>
        <taxon>Metazoa</taxon>
        <taxon>Spiralia</taxon>
        <taxon>Lophotrochozoa</taxon>
        <taxon>Mollusca</taxon>
        <taxon>Bivalvia</taxon>
        <taxon>Autobranchia</taxon>
        <taxon>Pteriomorphia</taxon>
        <taxon>Ostreida</taxon>
        <taxon>Ostreoidea</taxon>
        <taxon>Ostreidae</taxon>
        <taxon>Magallana</taxon>
    </lineage>
</organism>
<feature type="chain" id="PRO_5001850780" evidence="5">
    <location>
        <begin position="25"/>
        <end position="190"/>
    </location>
</feature>
<dbReference type="OrthoDB" id="6093351at2759"/>
<evidence type="ECO:0000256" key="4">
    <source>
        <dbReference type="ARBA" id="ARBA00022729"/>
    </source>
</evidence>
<dbReference type="EMBL" id="KJ531897">
    <property type="protein sequence ID" value="AIR74622.1"/>
    <property type="molecule type" value="mRNA"/>
</dbReference>
<dbReference type="InterPro" id="IPR029034">
    <property type="entry name" value="Cystine-knot_cytokine"/>
</dbReference>
<sequence length="190" mass="21374">MEIFWVHHQVVILLVISSFERVRSVICRDPTPLPRLATDLLNESVAILPGEEGRVLGEMSNIEVSFLDITRQNLTNQPNTAARDCSIQSTCPWHFVKNIDPNRRPRTIIEAQCSTSCCRRSSDSCCADGIRPGCSRCQPIYYYVHVLRRTGCDVVTRMFTYETKLERVVAGCTCVKIPDALSPQVPTMVA</sequence>
<dbReference type="GO" id="GO:0005576">
    <property type="term" value="C:extracellular region"/>
    <property type="evidence" value="ECO:0007669"/>
    <property type="project" value="UniProtKB-SubCell"/>
</dbReference>
<evidence type="ECO:0000256" key="3">
    <source>
        <dbReference type="ARBA" id="ARBA00022525"/>
    </source>
</evidence>
<dbReference type="GO" id="GO:0005125">
    <property type="term" value="F:cytokine activity"/>
    <property type="evidence" value="ECO:0007669"/>
    <property type="project" value="InterPro"/>
</dbReference>
<dbReference type="RefSeq" id="NP_001295780.1">
    <property type="nucleotide sequence ID" value="NM_001308851.1"/>
</dbReference>
<dbReference type="KEGG" id="crg:105336102"/>
<feature type="signal peptide" evidence="5">
    <location>
        <begin position="1"/>
        <end position="24"/>
    </location>
</feature>
<evidence type="ECO:0000313" key="6">
    <source>
        <dbReference type="EMBL" id="AIR74622.1"/>
    </source>
</evidence>
<reference evidence="6" key="1">
    <citation type="journal article" date="2014" name="Fish Shellfish Immunol.">
        <title>Genomic characterization and expression analysis of five novel IL-17 genes in the Pacific oyster, Crassostrea gigas.</title>
        <authorList>
            <person name="Li J."/>
            <person name="Zhang Y."/>
            <person name="Zhang Y."/>
            <person name="Xiang Z."/>
            <person name="Tong Y."/>
            <person name="Qu F."/>
            <person name="Yu Z."/>
        </authorList>
    </citation>
    <scope>NUCLEOTIDE SEQUENCE</scope>
</reference>
<evidence type="ECO:0000256" key="2">
    <source>
        <dbReference type="ARBA" id="ARBA00007236"/>
    </source>
</evidence>
<dbReference type="GeneID" id="105336102"/>
<proteinExistence type="evidence at transcript level"/>
<keyword evidence="4 5" id="KW-0732">Signal</keyword>
<dbReference type="InterPro" id="IPR010345">
    <property type="entry name" value="IL-17_fam"/>
</dbReference>
<evidence type="ECO:0000256" key="5">
    <source>
        <dbReference type="SAM" id="SignalP"/>
    </source>
</evidence>
<accession>A0A089VL33</accession>
<protein>
    <submittedName>
        <fullName evidence="6">IL17-2</fullName>
    </submittedName>
</protein>
<dbReference type="Gene3D" id="2.10.90.10">
    <property type="entry name" value="Cystine-knot cytokines"/>
    <property type="match status" value="1"/>
</dbReference>